<sequence length="216" mass="24638">MDSLLQTAPAGLARERAGYSADQWERFLCITRELAKALVQRHPETQWKDIPADAKDRFRQELSARLLAEHIGDVTNDLLRWRMKTCISSLSRKRMLPQVKKLASANRRQPEEPPNRKTRRMPPGPLLPPLYRPPTISAPRLLFSQALPALSRHKQVPDQPSTQSGIYSRGMHMWSDEGKWLEGGRKLLSIASRTRHFGASVLGFLCRLGVTPRPYQ</sequence>
<accession>A0A6G1IQV2</accession>
<protein>
    <submittedName>
        <fullName evidence="2">Uncharacterized protein</fullName>
    </submittedName>
</protein>
<organism evidence="2 3">
    <name type="scientific">Lentithecium fluviatile CBS 122367</name>
    <dbReference type="NCBI Taxonomy" id="1168545"/>
    <lineage>
        <taxon>Eukaryota</taxon>
        <taxon>Fungi</taxon>
        <taxon>Dikarya</taxon>
        <taxon>Ascomycota</taxon>
        <taxon>Pezizomycotina</taxon>
        <taxon>Dothideomycetes</taxon>
        <taxon>Pleosporomycetidae</taxon>
        <taxon>Pleosporales</taxon>
        <taxon>Massarineae</taxon>
        <taxon>Lentitheciaceae</taxon>
        <taxon>Lentithecium</taxon>
    </lineage>
</organism>
<proteinExistence type="predicted"/>
<dbReference type="Proteomes" id="UP000799291">
    <property type="component" value="Unassembled WGS sequence"/>
</dbReference>
<gene>
    <name evidence="2" type="ORF">K458DRAFT_311426</name>
</gene>
<name>A0A6G1IQV2_9PLEO</name>
<dbReference type="AlphaFoldDB" id="A0A6G1IQV2"/>
<dbReference type="OrthoDB" id="3796731at2759"/>
<evidence type="ECO:0000313" key="2">
    <source>
        <dbReference type="EMBL" id="KAF2680627.1"/>
    </source>
</evidence>
<feature type="region of interest" description="Disordered" evidence="1">
    <location>
        <begin position="98"/>
        <end position="125"/>
    </location>
</feature>
<dbReference type="EMBL" id="MU005595">
    <property type="protein sequence ID" value="KAF2680627.1"/>
    <property type="molecule type" value="Genomic_DNA"/>
</dbReference>
<evidence type="ECO:0000256" key="1">
    <source>
        <dbReference type="SAM" id="MobiDB-lite"/>
    </source>
</evidence>
<evidence type="ECO:0000313" key="3">
    <source>
        <dbReference type="Proteomes" id="UP000799291"/>
    </source>
</evidence>
<reference evidence="2" key="1">
    <citation type="journal article" date="2020" name="Stud. Mycol.">
        <title>101 Dothideomycetes genomes: a test case for predicting lifestyles and emergence of pathogens.</title>
        <authorList>
            <person name="Haridas S."/>
            <person name="Albert R."/>
            <person name="Binder M."/>
            <person name="Bloem J."/>
            <person name="Labutti K."/>
            <person name="Salamov A."/>
            <person name="Andreopoulos B."/>
            <person name="Baker S."/>
            <person name="Barry K."/>
            <person name="Bills G."/>
            <person name="Bluhm B."/>
            <person name="Cannon C."/>
            <person name="Castanera R."/>
            <person name="Culley D."/>
            <person name="Daum C."/>
            <person name="Ezra D."/>
            <person name="Gonzalez J."/>
            <person name="Henrissat B."/>
            <person name="Kuo A."/>
            <person name="Liang C."/>
            <person name="Lipzen A."/>
            <person name="Lutzoni F."/>
            <person name="Magnuson J."/>
            <person name="Mondo S."/>
            <person name="Nolan M."/>
            <person name="Ohm R."/>
            <person name="Pangilinan J."/>
            <person name="Park H.-J."/>
            <person name="Ramirez L."/>
            <person name="Alfaro M."/>
            <person name="Sun H."/>
            <person name="Tritt A."/>
            <person name="Yoshinaga Y."/>
            <person name="Zwiers L.-H."/>
            <person name="Turgeon B."/>
            <person name="Goodwin S."/>
            <person name="Spatafora J."/>
            <person name="Crous P."/>
            <person name="Grigoriev I."/>
        </authorList>
    </citation>
    <scope>NUCLEOTIDE SEQUENCE</scope>
    <source>
        <strain evidence="2">CBS 122367</strain>
    </source>
</reference>
<keyword evidence="3" id="KW-1185">Reference proteome</keyword>